<dbReference type="InterPro" id="IPR024455">
    <property type="entry name" value="Phage_capsid"/>
</dbReference>
<name>A0AAJ1N019_XENBV</name>
<dbReference type="Gene3D" id="3.30.2320.10">
    <property type="entry name" value="hypothetical protein PF0899 domain"/>
    <property type="match status" value="1"/>
</dbReference>
<dbReference type="EMBL" id="JAILSO010000061">
    <property type="protein sequence ID" value="MDE1479499.1"/>
    <property type="molecule type" value="Genomic_DNA"/>
</dbReference>
<organism evidence="4 5">
    <name type="scientific">Xenorhabdus bovienii</name>
    <name type="common">Xenorhabdus nematophila subsp. bovienii</name>
    <dbReference type="NCBI Taxonomy" id="40576"/>
    <lineage>
        <taxon>Bacteria</taxon>
        <taxon>Pseudomonadati</taxon>
        <taxon>Pseudomonadota</taxon>
        <taxon>Gammaproteobacteria</taxon>
        <taxon>Enterobacterales</taxon>
        <taxon>Morganellaceae</taxon>
        <taxon>Xenorhabdus</taxon>
    </lineage>
</organism>
<feature type="coiled-coil region" evidence="2">
    <location>
        <begin position="1"/>
        <end position="28"/>
    </location>
</feature>
<reference evidence="4" key="1">
    <citation type="submission" date="2021-08" db="EMBL/GenBank/DDBJ databases">
        <authorList>
            <person name="Papudeshi B."/>
            <person name="Bashey-Visser F."/>
        </authorList>
    </citation>
    <scope>NUCLEOTIDE SEQUENCE</scope>
    <source>
        <strain evidence="4">MC_266_E_2016</strain>
    </source>
</reference>
<gene>
    <name evidence="4" type="ORF">KKJ01_14965</name>
</gene>
<evidence type="ECO:0000256" key="2">
    <source>
        <dbReference type="SAM" id="Coils"/>
    </source>
</evidence>
<evidence type="ECO:0000259" key="3">
    <source>
        <dbReference type="Pfam" id="PF05065"/>
    </source>
</evidence>
<evidence type="ECO:0000313" key="4">
    <source>
        <dbReference type="EMBL" id="MDE1479499.1"/>
    </source>
</evidence>
<dbReference type="SUPFAM" id="SSF56563">
    <property type="entry name" value="Major capsid protein gp5"/>
    <property type="match status" value="1"/>
</dbReference>
<sequence length="404" mass="43667">MSDTNELLKGLSAKIEEANGKFNAKAEEALNEAKKVGGLSAETKAAVDKMATELNALRESEKTLKASLGELEQHVAQMPLQNAVQAAKTIGQQLISAEALKDINASIPASKRLSVPVQAALTSSGVAEGVVEPQRLPGVDVAPKQRLFIRDLIAPGKTTSSAIFWVQQTGFTNKAAVVPENTAKPYSDIQFATKITAVTTVAHMFKASKQILDDFAQLQSLVDAEMRYGLKFVEEQEILFGDGSGAHLHGIIPQASKFKAEFRVDKQNGIDDLRLAMLQAQLARFPASAHVLHFIDWASIELTKDSLGRYILGNPAGLIGPTLWGLPVVATEAAAFRGKFLTGAFNAGAQIFDREETNVVISTENTDDFEKNMISLRCEERLALAVKRPEAFVYGDFTVPKSGE</sequence>
<comment type="caution">
    <text evidence="4">The sequence shown here is derived from an EMBL/GenBank/DDBJ whole genome shotgun (WGS) entry which is preliminary data.</text>
</comment>
<evidence type="ECO:0000313" key="5">
    <source>
        <dbReference type="Proteomes" id="UP001222434"/>
    </source>
</evidence>
<dbReference type="NCBIfam" id="TIGR01554">
    <property type="entry name" value="major_cap_HK97"/>
    <property type="match status" value="1"/>
</dbReference>
<comment type="subcellular location">
    <subcellularLocation>
        <location evidence="1">Virion</location>
    </subcellularLocation>
</comment>
<dbReference type="InterPro" id="IPR054612">
    <property type="entry name" value="Phage_capsid-like_C"/>
</dbReference>
<dbReference type="Proteomes" id="UP001222434">
    <property type="component" value="Unassembled WGS sequence"/>
</dbReference>
<evidence type="ECO:0000256" key="1">
    <source>
        <dbReference type="ARBA" id="ARBA00004328"/>
    </source>
</evidence>
<dbReference type="Gene3D" id="3.30.2400.10">
    <property type="entry name" value="Major capsid protein gp5"/>
    <property type="match status" value="1"/>
</dbReference>
<protein>
    <submittedName>
        <fullName evidence="4">Phage major capsid protein</fullName>
    </submittedName>
</protein>
<proteinExistence type="predicted"/>
<dbReference type="Pfam" id="PF05065">
    <property type="entry name" value="Phage_capsid"/>
    <property type="match status" value="1"/>
</dbReference>
<feature type="domain" description="Phage capsid-like C-terminal" evidence="3">
    <location>
        <begin position="130"/>
        <end position="397"/>
    </location>
</feature>
<accession>A0AAJ1N019</accession>
<dbReference type="AlphaFoldDB" id="A0AAJ1N019"/>
<reference evidence="4" key="2">
    <citation type="journal article" date="2022" name="J. Evol. Biol.">
        <title>Pre- and post-association barriers to host switching in sympatric mutualists.</title>
        <authorList>
            <person name="Dinges Z.M."/>
            <person name="Phillips R.K."/>
            <person name="Lively C.M."/>
            <person name="Bashey F."/>
        </authorList>
    </citation>
    <scope>NUCLEOTIDE SEQUENCE</scope>
    <source>
        <strain evidence="4">MC_266_E_2016</strain>
    </source>
</reference>
<dbReference type="RefSeq" id="WP_274713112.1">
    <property type="nucleotide sequence ID" value="NZ_JAILSO010000061.1"/>
</dbReference>
<keyword evidence="2" id="KW-0175">Coiled coil</keyword>